<evidence type="ECO:0000313" key="1">
    <source>
        <dbReference type="EMBL" id="MBI4132395.1"/>
    </source>
</evidence>
<reference evidence="1" key="1">
    <citation type="submission" date="2020-07" db="EMBL/GenBank/DDBJ databases">
        <title>Huge and variable diversity of episymbiotic CPR bacteria and DPANN archaea in groundwater ecosystems.</title>
        <authorList>
            <person name="He C.Y."/>
            <person name="Keren R."/>
            <person name="Whittaker M."/>
            <person name="Farag I.F."/>
            <person name="Doudna J."/>
            <person name="Cate J.H.D."/>
            <person name="Banfield J.F."/>
        </authorList>
    </citation>
    <scope>NUCLEOTIDE SEQUENCE</scope>
    <source>
        <strain evidence="1">NC_groundwater_1226_Ag_S-0.1um_59_124</strain>
    </source>
</reference>
<accession>A0A932YYN1</accession>
<evidence type="ECO:0000313" key="2">
    <source>
        <dbReference type="Proteomes" id="UP000704960"/>
    </source>
</evidence>
<comment type="caution">
    <text evidence="1">The sequence shown here is derived from an EMBL/GenBank/DDBJ whole genome shotgun (WGS) entry which is preliminary data.</text>
</comment>
<gene>
    <name evidence="1" type="ORF">HY474_02060</name>
</gene>
<proteinExistence type="predicted"/>
<organism evidence="1 2">
    <name type="scientific">Candidatus Sungiibacteriota bacterium</name>
    <dbReference type="NCBI Taxonomy" id="2750080"/>
    <lineage>
        <taxon>Bacteria</taxon>
        <taxon>Candidatus Sungiibacteriota</taxon>
    </lineage>
</organism>
<sequence length="122" mass="13545">MRKVAIVNTGGYGDHSAEKGSYDSLVETLERTLKQARRSDQQPAADVSVTRSTEEALQWVGGYGTVVYVTRGMGRDAKKVAEEHPGVRVVIFTGAVPEREVFWFSKWWVSDTEQLEAVVLKG</sequence>
<dbReference type="Proteomes" id="UP000704960">
    <property type="component" value="Unassembled WGS sequence"/>
</dbReference>
<dbReference type="AlphaFoldDB" id="A0A932YYN1"/>
<name>A0A932YYN1_9BACT</name>
<dbReference type="Gene3D" id="3.40.50.2300">
    <property type="match status" value="1"/>
</dbReference>
<protein>
    <submittedName>
        <fullName evidence="1">Uncharacterized protein</fullName>
    </submittedName>
</protein>
<dbReference type="EMBL" id="JACQMJ010000008">
    <property type="protein sequence ID" value="MBI4132395.1"/>
    <property type="molecule type" value="Genomic_DNA"/>
</dbReference>